<dbReference type="SMART" id="SM00065">
    <property type="entry name" value="GAF"/>
    <property type="match status" value="2"/>
</dbReference>
<dbReference type="SUPFAM" id="SSF55781">
    <property type="entry name" value="GAF domain-like"/>
    <property type="match status" value="2"/>
</dbReference>
<organism evidence="3 4">
    <name type="scientific">Acidiferrimicrobium australe</name>
    <dbReference type="NCBI Taxonomy" id="2664430"/>
    <lineage>
        <taxon>Bacteria</taxon>
        <taxon>Bacillati</taxon>
        <taxon>Actinomycetota</taxon>
        <taxon>Acidimicrobiia</taxon>
        <taxon>Acidimicrobiales</taxon>
        <taxon>Acidimicrobiaceae</taxon>
        <taxon>Acidiferrimicrobium</taxon>
    </lineage>
</organism>
<dbReference type="EMBL" id="WJHE01000738">
    <property type="protein sequence ID" value="MST33824.1"/>
    <property type="molecule type" value="Genomic_DNA"/>
</dbReference>
<dbReference type="InterPro" id="IPR003018">
    <property type="entry name" value="GAF"/>
</dbReference>
<protein>
    <submittedName>
        <fullName evidence="3">Diguanylate cyclase</fullName>
    </submittedName>
</protein>
<gene>
    <name evidence="3" type="ORF">GHK86_13990</name>
</gene>
<evidence type="ECO:0000313" key="3">
    <source>
        <dbReference type="EMBL" id="MST33824.1"/>
    </source>
</evidence>
<dbReference type="Pfam" id="PF00990">
    <property type="entry name" value="GGDEF"/>
    <property type="match status" value="1"/>
</dbReference>
<dbReference type="SMART" id="SM00267">
    <property type="entry name" value="GGDEF"/>
    <property type="match status" value="1"/>
</dbReference>
<feature type="domain" description="GGDEF" evidence="2">
    <location>
        <begin position="441"/>
        <end position="572"/>
    </location>
</feature>
<dbReference type="Pfam" id="PF01590">
    <property type="entry name" value="GAF"/>
    <property type="match status" value="1"/>
</dbReference>
<dbReference type="PANTHER" id="PTHR45138:SF9">
    <property type="entry name" value="DIGUANYLATE CYCLASE DGCM-RELATED"/>
    <property type="match status" value="1"/>
</dbReference>
<dbReference type="InterPro" id="IPR029016">
    <property type="entry name" value="GAF-like_dom_sf"/>
</dbReference>
<sequence>MASFSPDGSGGAAGADLVSPASPRPEQAPSSGAPEAWEAVLRTARRLTAARHRHEVLRLATTAACEALGYGACAAALRAEDGAFRYEMLAGGTADQERQLRGRLVSAAAFDLLMGASLPIGAVRWVPPESLVRHHPEVEAALLRTGTSAPAGTWRRGSLLVVPLVDEAGGVVGFLSPDDPRSGDLPGSAEALLLGSLAELTEIALETVAARDGARQAVAVAEAQRRQLEDLLTASVAVRGREALDDVLTEIARALTSAGGFRRAAVYLLEEDRETLRVRATVGLDALEDRRLRETPVALAEFAAVMRPDMHVSRSYLFDHRRHDVPSELDEKLSTPEADPDWVDGMWHAQDMLTVPLVDRGGTLLGLISVDEPVSGRLPGLAHIRAVEMFADQCSLAVGEARRYEQAVAEAGTDPLTGLPNRRALLARAAELLADGERRGVPCAVVFLDIDHFKEVNDRWGHAVGDDVLVAVSAAMAARLRAGDLIARYGGEEFVVVLSGTTLEDAIGIVEELRRRVAAVEVPRLAGYRVRISGGVALVRHGEALADAFGRADAALYAAKRAGRDRLRVADAA</sequence>
<name>A0ABW9QVD9_9ACTN</name>
<accession>A0ABW9QVD9</accession>
<dbReference type="NCBIfam" id="TIGR00254">
    <property type="entry name" value="GGDEF"/>
    <property type="match status" value="1"/>
</dbReference>
<dbReference type="PANTHER" id="PTHR45138">
    <property type="entry name" value="REGULATORY COMPONENTS OF SENSORY TRANSDUCTION SYSTEM"/>
    <property type="match status" value="1"/>
</dbReference>
<dbReference type="Proteomes" id="UP000437736">
    <property type="component" value="Unassembled WGS sequence"/>
</dbReference>
<dbReference type="CDD" id="cd01949">
    <property type="entry name" value="GGDEF"/>
    <property type="match status" value="1"/>
</dbReference>
<dbReference type="Gene3D" id="3.30.70.270">
    <property type="match status" value="1"/>
</dbReference>
<feature type="region of interest" description="Disordered" evidence="1">
    <location>
        <begin position="1"/>
        <end position="35"/>
    </location>
</feature>
<dbReference type="InterPro" id="IPR000160">
    <property type="entry name" value="GGDEF_dom"/>
</dbReference>
<evidence type="ECO:0000313" key="4">
    <source>
        <dbReference type="Proteomes" id="UP000437736"/>
    </source>
</evidence>
<dbReference type="Gene3D" id="3.30.450.40">
    <property type="match status" value="2"/>
</dbReference>
<comment type="caution">
    <text evidence="3">The sequence shown here is derived from an EMBL/GenBank/DDBJ whole genome shotgun (WGS) entry which is preliminary data.</text>
</comment>
<dbReference type="InterPro" id="IPR029787">
    <property type="entry name" value="Nucleotide_cyclase"/>
</dbReference>
<dbReference type="PROSITE" id="PS50887">
    <property type="entry name" value="GGDEF"/>
    <property type="match status" value="1"/>
</dbReference>
<evidence type="ECO:0000259" key="2">
    <source>
        <dbReference type="PROSITE" id="PS50887"/>
    </source>
</evidence>
<dbReference type="SUPFAM" id="SSF55073">
    <property type="entry name" value="Nucleotide cyclase"/>
    <property type="match status" value="1"/>
</dbReference>
<evidence type="ECO:0000256" key="1">
    <source>
        <dbReference type="SAM" id="MobiDB-lite"/>
    </source>
</evidence>
<reference evidence="3 4" key="1">
    <citation type="submission" date="2019-11" db="EMBL/GenBank/DDBJ databases">
        <title>Acidiferrimicrobium australis gen. nov., sp. nov., an acidophilic and obligately heterotrophic, member of the Actinobacteria that catalyses dissimilatory oxido- reduction of iron isolated from metal-rich acidic water in Chile.</title>
        <authorList>
            <person name="Gonzalez D."/>
            <person name="Huber K."/>
            <person name="Hedrich S."/>
            <person name="Rojas-Villalobos C."/>
            <person name="Quatrini R."/>
            <person name="Dinamarca M.A."/>
            <person name="Schwarz A."/>
            <person name="Canales C."/>
            <person name="Nancucheo I."/>
        </authorList>
    </citation>
    <scope>NUCLEOTIDE SEQUENCE [LARGE SCALE GENOMIC DNA]</scope>
    <source>
        <strain evidence="3 4">USS-CCA1</strain>
    </source>
</reference>
<proteinExistence type="predicted"/>
<dbReference type="InterPro" id="IPR050469">
    <property type="entry name" value="Diguanylate_Cyclase"/>
</dbReference>
<keyword evidence="4" id="KW-1185">Reference proteome</keyword>
<dbReference type="InterPro" id="IPR043128">
    <property type="entry name" value="Rev_trsase/Diguanyl_cyclase"/>
</dbReference>